<proteinExistence type="predicted"/>
<evidence type="ECO:0000313" key="2">
    <source>
        <dbReference type="Proteomes" id="UP000008718"/>
    </source>
</evidence>
<keyword evidence="2" id="KW-1185">Reference proteome</keyword>
<dbReference type="HOGENOM" id="CLU_2586459_0_0_10"/>
<evidence type="ECO:0000313" key="1">
    <source>
        <dbReference type="EMBL" id="ADQ80111.1"/>
    </source>
</evidence>
<reference key="1">
    <citation type="submission" date="2010-11" db="EMBL/GenBank/DDBJ databases">
        <title>The complete genome of Paludibacter propionicigenes DSM 17365.</title>
        <authorList>
            <consortium name="US DOE Joint Genome Institute (JGI-PGF)"/>
            <person name="Lucas S."/>
            <person name="Copeland A."/>
            <person name="Lapidus A."/>
            <person name="Bruce D."/>
            <person name="Goodwin L."/>
            <person name="Pitluck S."/>
            <person name="Kyrpides N."/>
            <person name="Mavromatis K."/>
            <person name="Ivanova N."/>
            <person name="Munk A.C."/>
            <person name="Brettin T."/>
            <person name="Detter J.C."/>
            <person name="Han C."/>
            <person name="Tapia R."/>
            <person name="Land M."/>
            <person name="Hauser L."/>
            <person name="Markowitz V."/>
            <person name="Cheng J.-F."/>
            <person name="Hugenholtz P."/>
            <person name="Woyke T."/>
            <person name="Wu D."/>
            <person name="Gronow S."/>
            <person name="Wellnitz S."/>
            <person name="Brambilla E."/>
            <person name="Klenk H.-P."/>
            <person name="Eisen J.A."/>
        </authorList>
    </citation>
    <scope>NUCLEOTIDE SEQUENCE</scope>
    <source>
        <strain>WB4</strain>
    </source>
</reference>
<dbReference type="AlphaFoldDB" id="E4T5W7"/>
<dbReference type="Proteomes" id="UP000008718">
    <property type="component" value="Chromosome"/>
</dbReference>
<protein>
    <submittedName>
        <fullName evidence="1">Uncharacterized protein</fullName>
    </submittedName>
</protein>
<dbReference type="RefSeq" id="WP_013445480.1">
    <property type="nucleotide sequence ID" value="NC_014734.1"/>
</dbReference>
<sequence length="80" mass="8865">MSPTFLYEPTARVTTKSFFGIGPDSFTDGLSLAYLASRASRVNTSTCIYVLHYPYTADDFWWNDCSGESSSTLRANFNSG</sequence>
<dbReference type="KEGG" id="ppn:Palpr_1974"/>
<accession>E4T5W7</accession>
<reference evidence="1 2" key="2">
    <citation type="journal article" date="2011" name="Stand. Genomic Sci.">
        <title>Complete genome sequence of Paludibacter propionicigenes type strain (WB4).</title>
        <authorList>
            <person name="Gronow S."/>
            <person name="Munk C."/>
            <person name="Lapidus A."/>
            <person name="Nolan M."/>
            <person name="Lucas S."/>
            <person name="Hammon N."/>
            <person name="Deshpande S."/>
            <person name="Cheng J.F."/>
            <person name="Tapia R."/>
            <person name="Han C."/>
            <person name="Goodwin L."/>
            <person name="Pitluck S."/>
            <person name="Liolios K."/>
            <person name="Ivanova N."/>
            <person name="Mavromatis K."/>
            <person name="Mikhailova N."/>
            <person name="Pati A."/>
            <person name="Chen A."/>
            <person name="Palaniappan K."/>
            <person name="Land M."/>
            <person name="Hauser L."/>
            <person name="Chang Y.J."/>
            <person name="Jeffries C.D."/>
            <person name="Brambilla E."/>
            <person name="Rohde M."/>
            <person name="Goker M."/>
            <person name="Detter J.C."/>
            <person name="Woyke T."/>
            <person name="Bristow J."/>
            <person name="Eisen J.A."/>
            <person name="Markowitz V."/>
            <person name="Hugenholtz P."/>
            <person name="Kyrpides N.C."/>
            <person name="Klenk H.P."/>
        </authorList>
    </citation>
    <scope>NUCLEOTIDE SEQUENCE [LARGE SCALE GENOMIC DNA]</scope>
    <source>
        <strain evidence="2">DSM 17365 / JCM 13257 / WB4</strain>
    </source>
</reference>
<dbReference type="EMBL" id="CP002345">
    <property type="protein sequence ID" value="ADQ80111.1"/>
    <property type="molecule type" value="Genomic_DNA"/>
</dbReference>
<organism evidence="1 2">
    <name type="scientific">Paludibacter propionicigenes (strain DSM 17365 / JCM 13257 / WB4)</name>
    <dbReference type="NCBI Taxonomy" id="694427"/>
    <lineage>
        <taxon>Bacteria</taxon>
        <taxon>Pseudomonadati</taxon>
        <taxon>Bacteroidota</taxon>
        <taxon>Bacteroidia</taxon>
        <taxon>Bacteroidales</taxon>
        <taxon>Paludibacteraceae</taxon>
        <taxon>Paludibacter</taxon>
    </lineage>
</organism>
<dbReference type="STRING" id="694427.Palpr_1974"/>
<name>E4T5W7_PALPW</name>
<gene>
    <name evidence="1" type="ordered locus">Palpr_1974</name>
</gene>